<reference evidence="2 3" key="1">
    <citation type="journal article" date="2016" name="Nat. Commun.">
        <title>Thousands of microbial genomes shed light on interconnected biogeochemical processes in an aquifer system.</title>
        <authorList>
            <person name="Anantharaman K."/>
            <person name="Brown C.T."/>
            <person name="Hug L.A."/>
            <person name="Sharon I."/>
            <person name="Castelle C.J."/>
            <person name="Probst A.J."/>
            <person name="Thomas B.C."/>
            <person name="Singh A."/>
            <person name="Wilkins M.J."/>
            <person name="Karaoz U."/>
            <person name="Brodie E.L."/>
            <person name="Williams K.H."/>
            <person name="Hubbard S.S."/>
            <person name="Banfield J.F."/>
        </authorList>
    </citation>
    <scope>NUCLEOTIDE SEQUENCE [LARGE SCALE GENOMIC DNA]</scope>
</reference>
<name>A0A1G2G5Y4_9BACT</name>
<accession>A0A1G2G5Y4</accession>
<dbReference type="SUPFAM" id="SSF53756">
    <property type="entry name" value="UDP-Glycosyltransferase/glycogen phosphorylase"/>
    <property type="match status" value="1"/>
</dbReference>
<evidence type="ECO:0000313" key="2">
    <source>
        <dbReference type="EMBL" id="OGZ45492.1"/>
    </source>
</evidence>
<dbReference type="STRING" id="1802115.A2756_00540"/>
<dbReference type="EMBL" id="MHNL01000006">
    <property type="protein sequence ID" value="OGZ45492.1"/>
    <property type="molecule type" value="Genomic_DNA"/>
</dbReference>
<proteinExistence type="predicted"/>
<dbReference type="AlphaFoldDB" id="A0A1G2G5Y4"/>
<dbReference type="Proteomes" id="UP000177785">
    <property type="component" value="Unassembled WGS sequence"/>
</dbReference>
<protein>
    <recommendedName>
        <fullName evidence="1">Glycosyl transferase family 1 domain-containing protein</fullName>
    </recommendedName>
</protein>
<dbReference type="InterPro" id="IPR050194">
    <property type="entry name" value="Glycosyltransferase_grp1"/>
</dbReference>
<dbReference type="PANTHER" id="PTHR45947">
    <property type="entry name" value="SULFOQUINOVOSYL TRANSFERASE SQD2"/>
    <property type="match status" value="1"/>
</dbReference>
<dbReference type="PANTHER" id="PTHR45947:SF3">
    <property type="entry name" value="SULFOQUINOVOSYL TRANSFERASE SQD2"/>
    <property type="match status" value="1"/>
</dbReference>
<feature type="domain" description="Glycosyl transferase family 1" evidence="1">
    <location>
        <begin position="168"/>
        <end position="330"/>
    </location>
</feature>
<organism evidence="2 3">
    <name type="scientific">Candidatus Ryanbacteria bacterium RIFCSPHIGHO2_01_FULL_48_27</name>
    <dbReference type="NCBI Taxonomy" id="1802115"/>
    <lineage>
        <taxon>Bacteria</taxon>
        <taxon>Candidatus Ryaniibacteriota</taxon>
    </lineage>
</organism>
<gene>
    <name evidence="2" type="ORF">A2756_00540</name>
</gene>
<dbReference type="InterPro" id="IPR001296">
    <property type="entry name" value="Glyco_trans_1"/>
</dbReference>
<evidence type="ECO:0000313" key="3">
    <source>
        <dbReference type="Proteomes" id="UP000177785"/>
    </source>
</evidence>
<dbReference type="GO" id="GO:0016757">
    <property type="term" value="F:glycosyltransferase activity"/>
    <property type="evidence" value="ECO:0007669"/>
    <property type="project" value="InterPro"/>
</dbReference>
<sequence length="356" mass="40258">MIVIMLSRDPEVMRPGSAASRRMDEYRSLCAKFYVLVFDPRRGKFTAVRDLYTSAREAIMREQGSGDKILITAQDPFEVGLVGALLKQRFGCSLELQIHTDLLSPFFKAESLKNKIRLLIARRILPKADCIRVVSERIKNSVLLWVPALDPRRVRVQPIFVDTSKFGHKEVAFRSGPFVFVAVSRLSQEKNIILLLEAFREVLRKEKNVHLVIVGDGPERKNLGRAARAMVIQNAVEFVGWQAENLADYYASAECYVLTSNYEGYARSVIEAMAASLPVIMTDVGIAREIVKDNINGLIVPVGDVHALVSRMLWVMRDEALRTTLRQNARISALQLTSKEAYLKTTKDAWEFCCHI</sequence>
<comment type="caution">
    <text evidence="2">The sequence shown here is derived from an EMBL/GenBank/DDBJ whole genome shotgun (WGS) entry which is preliminary data.</text>
</comment>
<evidence type="ECO:0000259" key="1">
    <source>
        <dbReference type="Pfam" id="PF00534"/>
    </source>
</evidence>
<dbReference type="Gene3D" id="3.40.50.2000">
    <property type="entry name" value="Glycogen Phosphorylase B"/>
    <property type="match status" value="2"/>
</dbReference>
<dbReference type="Pfam" id="PF00534">
    <property type="entry name" value="Glycos_transf_1"/>
    <property type="match status" value="1"/>
</dbReference>